<sequence>MHFHVQRAGRQTNFQLNIPMNVVNTPDREWKKAGVVDTKREEDRFHKVVTNS</sequence>
<protein>
    <submittedName>
        <fullName evidence="1">Uncharacterized protein</fullName>
    </submittedName>
</protein>
<dbReference type="Proteomes" id="UP000663970">
    <property type="component" value="Unassembled WGS sequence"/>
</dbReference>
<accession>A0ABS3DSJ2</accession>
<keyword evidence="2" id="KW-1185">Reference proteome</keyword>
<reference evidence="1 2" key="1">
    <citation type="submission" date="2020-12" db="EMBL/GenBank/DDBJ databases">
        <title>Oil enriched cultivation method for isolating marine PHA-producing bacteria.</title>
        <authorList>
            <person name="Zheng W."/>
            <person name="Yu S."/>
            <person name="Huang Y."/>
        </authorList>
    </citation>
    <scope>NUCLEOTIDE SEQUENCE [LARGE SCALE GENOMIC DNA]</scope>
    <source>
        <strain evidence="1 2">SY-2-6</strain>
    </source>
</reference>
<name>A0ABS3DSJ2_9BACI</name>
<gene>
    <name evidence="1" type="ORF">JF544_03590</name>
</gene>
<evidence type="ECO:0000313" key="1">
    <source>
        <dbReference type="EMBL" id="MBN8234312.1"/>
    </source>
</evidence>
<evidence type="ECO:0000313" key="2">
    <source>
        <dbReference type="Proteomes" id="UP000663970"/>
    </source>
</evidence>
<dbReference type="EMBL" id="JAEKJY010000001">
    <property type="protein sequence ID" value="MBN8234312.1"/>
    <property type="molecule type" value="Genomic_DNA"/>
</dbReference>
<comment type="caution">
    <text evidence="1">The sequence shown here is derived from an EMBL/GenBank/DDBJ whole genome shotgun (WGS) entry which is preliminary data.</text>
</comment>
<proteinExistence type="predicted"/>
<organism evidence="1 2">
    <name type="scientific">Halobacillus kuroshimensis</name>
    <dbReference type="NCBI Taxonomy" id="302481"/>
    <lineage>
        <taxon>Bacteria</taxon>
        <taxon>Bacillati</taxon>
        <taxon>Bacillota</taxon>
        <taxon>Bacilli</taxon>
        <taxon>Bacillales</taxon>
        <taxon>Bacillaceae</taxon>
        <taxon>Halobacillus</taxon>
    </lineage>
</organism>